<dbReference type="InterPro" id="IPR003661">
    <property type="entry name" value="HisK_dim/P_dom"/>
</dbReference>
<organism evidence="11 12">
    <name type="scientific">Aminobacter aminovorans</name>
    <name type="common">Chelatobacter heintzii</name>
    <dbReference type="NCBI Taxonomy" id="83263"/>
    <lineage>
        <taxon>Bacteria</taxon>
        <taxon>Pseudomonadati</taxon>
        <taxon>Pseudomonadota</taxon>
        <taxon>Alphaproteobacteria</taxon>
        <taxon>Hyphomicrobiales</taxon>
        <taxon>Phyllobacteriaceae</taxon>
        <taxon>Aminobacter</taxon>
    </lineage>
</organism>
<dbReference type="InterPro" id="IPR005467">
    <property type="entry name" value="His_kinase_dom"/>
</dbReference>
<dbReference type="PANTHER" id="PTHR43065:SF10">
    <property type="entry name" value="PEROXIDE STRESS-ACTIVATED HISTIDINE KINASE MAK3"/>
    <property type="match status" value="1"/>
</dbReference>
<dbReference type="PRINTS" id="PR00344">
    <property type="entry name" value="BCTRLSENSOR"/>
</dbReference>
<dbReference type="Pfam" id="PF00512">
    <property type="entry name" value="HisKA"/>
    <property type="match status" value="1"/>
</dbReference>
<reference evidence="11 12" key="1">
    <citation type="submission" date="2016-03" db="EMBL/GenBank/DDBJ databases">
        <title>Complete genome of Aminobacter aminovorans KCTC 2477.</title>
        <authorList>
            <person name="Kim K.M."/>
        </authorList>
    </citation>
    <scope>NUCLEOTIDE SEQUENCE [LARGE SCALE GENOMIC DNA]</scope>
    <source>
        <strain evidence="11 12">KCTC 2477</strain>
    </source>
</reference>
<keyword evidence="8" id="KW-0902">Two-component regulatory system</keyword>
<evidence type="ECO:0000256" key="3">
    <source>
        <dbReference type="ARBA" id="ARBA00022553"/>
    </source>
</evidence>
<evidence type="ECO:0000313" key="11">
    <source>
        <dbReference type="EMBL" id="AMS40433.1"/>
    </source>
</evidence>
<dbReference type="Gene3D" id="3.30.565.10">
    <property type="entry name" value="Histidine kinase-like ATPase, C-terminal domain"/>
    <property type="match status" value="1"/>
</dbReference>
<dbReference type="InterPro" id="IPR036890">
    <property type="entry name" value="HATPase_C_sf"/>
</dbReference>
<proteinExistence type="predicted"/>
<evidence type="ECO:0000256" key="1">
    <source>
        <dbReference type="ARBA" id="ARBA00000085"/>
    </source>
</evidence>
<dbReference type="PROSITE" id="PS50109">
    <property type="entry name" value="HIS_KIN"/>
    <property type="match status" value="1"/>
</dbReference>
<evidence type="ECO:0000313" key="12">
    <source>
        <dbReference type="Proteomes" id="UP000075755"/>
    </source>
</evidence>
<dbReference type="InterPro" id="IPR004358">
    <property type="entry name" value="Sig_transdc_His_kin-like_C"/>
</dbReference>
<dbReference type="SUPFAM" id="SSF47384">
    <property type="entry name" value="Homodimeric domain of signal transducing histidine kinase"/>
    <property type="match status" value="1"/>
</dbReference>
<protein>
    <recommendedName>
        <fullName evidence="2">histidine kinase</fullName>
        <ecNumber evidence="2">2.7.13.3</ecNumber>
    </recommendedName>
</protein>
<feature type="region of interest" description="Disordered" evidence="9">
    <location>
        <begin position="558"/>
        <end position="577"/>
    </location>
</feature>
<evidence type="ECO:0000256" key="7">
    <source>
        <dbReference type="ARBA" id="ARBA00022840"/>
    </source>
</evidence>
<sequence>MVMPTSGQHQPDVTSPLSNPRLLGLTLWLTAMAVFVALSVETSRTRMADELEVAARTLHRLISQRVAQHDAHLTTLIALSSGAEPASGGAVRQVMESISRFYPRIAWLSLVSLDAQTAAGGEMGGSQGAATSGSSGASYPAGTSAVLVREVVDVPAGGGPELTPLAAEIAAQVRGRASVYAAGAGRYLLAKRAPAPSDHAVVLMIEAARLVEPEERPGFAHLRISLDDAALVDLPADASFGLGVSWLTPPHFEKVIDGEGQRLLLSLDRSLPLAALVPPGRLLGFAVVAGLLAAALSFGLGQRAAVKRSELVAQAAEARALLQERETLLAHASRVNAMGELASGIAHELTQPLTALLSRSQAALRLSQADRPDMAMISQALDVNVREAKRAGEMLKRMRDYASNKAPERARQDLNAIVAEVVALTCTDLERRGVALVLELAQPAPEAVVDAIEMEQVLHNLIRNAAEATGRGGTVRIATLREQREAKLVVSDDGPGIPDEVLPKLFTPFFTTKADGMGLGLSLCASLVERVDGRIAAENAAPRGARFTVTLPLAGEARGARAAAGNGSPSAEGRDDA</sequence>
<feature type="compositionally biased region" description="Low complexity" evidence="9">
    <location>
        <begin position="558"/>
        <end position="571"/>
    </location>
</feature>
<name>A0AAC8YLR3_AMIAI</name>
<dbReference type="CDD" id="cd00075">
    <property type="entry name" value="HATPase"/>
    <property type="match status" value="1"/>
</dbReference>
<accession>A0AAC8YLR3</accession>
<dbReference type="InterPro" id="IPR036097">
    <property type="entry name" value="HisK_dim/P_sf"/>
</dbReference>
<dbReference type="Pfam" id="PF02518">
    <property type="entry name" value="HATPase_c"/>
    <property type="match status" value="1"/>
</dbReference>
<evidence type="ECO:0000259" key="10">
    <source>
        <dbReference type="PROSITE" id="PS50109"/>
    </source>
</evidence>
<evidence type="ECO:0000256" key="2">
    <source>
        <dbReference type="ARBA" id="ARBA00012438"/>
    </source>
</evidence>
<comment type="catalytic activity">
    <reaction evidence="1">
        <text>ATP + protein L-histidine = ADP + protein N-phospho-L-histidine.</text>
        <dbReference type="EC" id="2.7.13.3"/>
    </reaction>
</comment>
<keyword evidence="3" id="KW-0597">Phosphoprotein</keyword>
<dbReference type="CDD" id="cd00082">
    <property type="entry name" value="HisKA"/>
    <property type="match status" value="1"/>
</dbReference>
<dbReference type="InterPro" id="IPR003594">
    <property type="entry name" value="HATPase_dom"/>
</dbReference>
<dbReference type="SUPFAM" id="SSF55874">
    <property type="entry name" value="ATPase domain of HSP90 chaperone/DNA topoisomerase II/histidine kinase"/>
    <property type="match status" value="1"/>
</dbReference>
<evidence type="ECO:0000256" key="8">
    <source>
        <dbReference type="ARBA" id="ARBA00023012"/>
    </source>
</evidence>
<dbReference type="GO" id="GO:0005524">
    <property type="term" value="F:ATP binding"/>
    <property type="evidence" value="ECO:0007669"/>
    <property type="project" value="UniProtKB-KW"/>
</dbReference>
<dbReference type="PANTHER" id="PTHR43065">
    <property type="entry name" value="SENSOR HISTIDINE KINASE"/>
    <property type="match status" value="1"/>
</dbReference>
<dbReference type="Gene3D" id="1.10.287.130">
    <property type="match status" value="1"/>
</dbReference>
<keyword evidence="4" id="KW-0808">Transferase</keyword>
<keyword evidence="7" id="KW-0067">ATP-binding</keyword>
<dbReference type="GO" id="GO:0000155">
    <property type="term" value="F:phosphorelay sensor kinase activity"/>
    <property type="evidence" value="ECO:0007669"/>
    <property type="project" value="InterPro"/>
</dbReference>
<dbReference type="AlphaFoldDB" id="A0AAC8YLR3"/>
<evidence type="ECO:0000256" key="9">
    <source>
        <dbReference type="SAM" id="MobiDB-lite"/>
    </source>
</evidence>
<evidence type="ECO:0000256" key="4">
    <source>
        <dbReference type="ARBA" id="ARBA00022679"/>
    </source>
</evidence>
<gene>
    <name evidence="11" type="ORF">AA2016_1501</name>
</gene>
<dbReference type="KEGG" id="aak:AA2016_1501"/>
<dbReference type="SMART" id="SM00387">
    <property type="entry name" value="HATPase_c"/>
    <property type="match status" value="1"/>
</dbReference>
<dbReference type="Proteomes" id="UP000075755">
    <property type="component" value="Chromosome"/>
</dbReference>
<dbReference type="SMART" id="SM00388">
    <property type="entry name" value="HisKA"/>
    <property type="match status" value="1"/>
</dbReference>
<feature type="domain" description="Histidine kinase" evidence="10">
    <location>
        <begin position="344"/>
        <end position="555"/>
    </location>
</feature>
<keyword evidence="6" id="KW-0418">Kinase</keyword>
<evidence type="ECO:0000256" key="6">
    <source>
        <dbReference type="ARBA" id="ARBA00022777"/>
    </source>
</evidence>
<dbReference type="EMBL" id="CP015005">
    <property type="protein sequence ID" value="AMS40433.1"/>
    <property type="molecule type" value="Genomic_DNA"/>
</dbReference>
<keyword evidence="5" id="KW-0547">Nucleotide-binding</keyword>
<dbReference type="EC" id="2.7.13.3" evidence="2"/>
<evidence type="ECO:0000256" key="5">
    <source>
        <dbReference type="ARBA" id="ARBA00022741"/>
    </source>
</evidence>